<dbReference type="InterPro" id="IPR011006">
    <property type="entry name" value="CheY-like_superfamily"/>
</dbReference>
<dbReference type="SMART" id="SM00448">
    <property type="entry name" value="REC"/>
    <property type="match status" value="1"/>
</dbReference>
<feature type="domain" description="OmpR/PhoB-type" evidence="9">
    <location>
        <begin position="124"/>
        <end position="222"/>
    </location>
</feature>
<reference evidence="11 13" key="2">
    <citation type="submission" date="2015-06" db="EMBL/GenBank/DDBJ databases">
        <title>Improved classification and identification of acetic acid bacteria using matrix-assisted laser desorption/ionization time-of-flight mass spectrometry; Gluconobacter nephelii and Gluconobacter uchimurae are later heterotypic synonyms of Gluconobacter japonicus and Gluconobacter oxydans, respectively.</title>
        <authorList>
            <person name="Li L."/>
            <person name="Cleenwerck I."/>
            <person name="De Vuyst L."/>
            <person name="Vandamme P."/>
        </authorList>
    </citation>
    <scope>NUCLEOTIDE SEQUENCE [LARGE SCALE GENOMIC DNA]</scope>
    <source>
        <strain evidence="11 13">LMG 1663</strain>
    </source>
</reference>
<evidence type="ECO:0000313" key="12">
    <source>
        <dbReference type="Proteomes" id="UP000029448"/>
    </source>
</evidence>
<gene>
    <name evidence="11" type="ORF">AD947_08395</name>
    <name evidence="10" type="ORF">AtDm6_3651</name>
</gene>
<comment type="caution">
    <text evidence="6">Lacks conserved residue(s) required for the propagation of feature annotation.</text>
</comment>
<dbReference type="InterPro" id="IPR036388">
    <property type="entry name" value="WH-like_DNA-bd_sf"/>
</dbReference>
<dbReference type="PROSITE" id="PS51755">
    <property type="entry name" value="OMPR_PHOB"/>
    <property type="match status" value="1"/>
</dbReference>
<dbReference type="GO" id="GO:0000156">
    <property type="term" value="F:phosphorelay response regulator activity"/>
    <property type="evidence" value="ECO:0007669"/>
    <property type="project" value="TreeGrafter"/>
</dbReference>
<evidence type="ECO:0000256" key="3">
    <source>
        <dbReference type="ARBA" id="ARBA00023015"/>
    </source>
</evidence>
<dbReference type="GO" id="GO:0032993">
    <property type="term" value="C:protein-DNA complex"/>
    <property type="evidence" value="ECO:0007669"/>
    <property type="project" value="TreeGrafter"/>
</dbReference>
<evidence type="ECO:0000313" key="13">
    <source>
        <dbReference type="Proteomes" id="UP000075411"/>
    </source>
</evidence>
<dbReference type="Gene3D" id="6.10.250.690">
    <property type="match status" value="1"/>
</dbReference>
<dbReference type="PATRIC" id="fig|104102.12.peg.408"/>
<dbReference type="EMBL" id="LHZT01000120">
    <property type="protein sequence ID" value="KXV57511.1"/>
    <property type="molecule type" value="Genomic_DNA"/>
</dbReference>
<evidence type="ECO:0000259" key="8">
    <source>
        <dbReference type="PROSITE" id="PS50110"/>
    </source>
</evidence>
<dbReference type="PROSITE" id="PS50110">
    <property type="entry name" value="RESPONSE_REGULATORY"/>
    <property type="match status" value="1"/>
</dbReference>
<evidence type="ECO:0000313" key="10">
    <source>
        <dbReference type="EMBL" id="KGB20644.1"/>
    </source>
</evidence>
<dbReference type="Gene3D" id="3.40.50.2300">
    <property type="match status" value="1"/>
</dbReference>
<dbReference type="Pfam" id="PF00072">
    <property type="entry name" value="Response_reg"/>
    <property type="match status" value="1"/>
</dbReference>
<protein>
    <submittedName>
        <fullName evidence="10 11">Regulator</fullName>
    </submittedName>
</protein>
<dbReference type="FunFam" id="1.10.10.10:FF:000052">
    <property type="entry name" value="Cell cycle response regulator"/>
    <property type="match status" value="1"/>
</dbReference>
<keyword evidence="1" id="KW-0597">Phosphoprotein</keyword>
<proteinExistence type="predicted"/>
<dbReference type="GeneID" id="89478305"/>
<dbReference type="PANTHER" id="PTHR48111">
    <property type="entry name" value="REGULATOR OF RPOS"/>
    <property type="match status" value="1"/>
</dbReference>
<dbReference type="GO" id="GO:0005829">
    <property type="term" value="C:cytosol"/>
    <property type="evidence" value="ECO:0007669"/>
    <property type="project" value="TreeGrafter"/>
</dbReference>
<organism evidence="10 12">
    <name type="scientific">Acetobacter tropicalis</name>
    <dbReference type="NCBI Taxonomy" id="104102"/>
    <lineage>
        <taxon>Bacteria</taxon>
        <taxon>Pseudomonadati</taxon>
        <taxon>Pseudomonadota</taxon>
        <taxon>Alphaproteobacteria</taxon>
        <taxon>Acetobacterales</taxon>
        <taxon>Acetobacteraceae</taxon>
        <taxon>Acetobacter</taxon>
    </lineage>
</organism>
<evidence type="ECO:0000313" key="11">
    <source>
        <dbReference type="EMBL" id="KXV57511.1"/>
    </source>
</evidence>
<dbReference type="InterPro" id="IPR001789">
    <property type="entry name" value="Sig_transdc_resp-reg_receiver"/>
</dbReference>
<evidence type="ECO:0000256" key="2">
    <source>
        <dbReference type="ARBA" id="ARBA00023012"/>
    </source>
</evidence>
<accession>A0A094YJ34</accession>
<dbReference type="GO" id="GO:0006355">
    <property type="term" value="P:regulation of DNA-templated transcription"/>
    <property type="evidence" value="ECO:0007669"/>
    <property type="project" value="InterPro"/>
</dbReference>
<dbReference type="InterPro" id="IPR039420">
    <property type="entry name" value="WalR-like"/>
</dbReference>
<evidence type="ECO:0000256" key="1">
    <source>
        <dbReference type="ARBA" id="ARBA00022553"/>
    </source>
</evidence>
<dbReference type="RefSeq" id="WP_035382586.1">
    <property type="nucleotide sequence ID" value="NZ_JACAOJ010000037.1"/>
</dbReference>
<dbReference type="OrthoDB" id="9802426at2"/>
<dbReference type="GO" id="GO:0000976">
    <property type="term" value="F:transcription cis-regulatory region binding"/>
    <property type="evidence" value="ECO:0007669"/>
    <property type="project" value="TreeGrafter"/>
</dbReference>
<evidence type="ECO:0000256" key="6">
    <source>
        <dbReference type="PROSITE-ProRule" id="PRU00169"/>
    </source>
</evidence>
<evidence type="ECO:0000256" key="7">
    <source>
        <dbReference type="PROSITE-ProRule" id="PRU01091"/>
    </source>
</evidence>
<dbReference type="Proteomes" id="UP000075411">
    <property type="component" value="Unassembled WGS sequence"/>
</dbReference>
<keyword evidence="3" id="KW-0805">Transcription regulation</keyword>
<feature type="domain" description="Response regulatory" evidence="8">
    <location>
        <begin position="2"/>
        <end position="116"/>
    </location>
</feature>
<name>A0A094YJ34_9PROT</name>
<dbReference type="STRING" id="104102.AtDm6_3651"/>
<keyword evidence="4 7" id="KW-0238">DNA-binding</keyword>
<keyword evidence="12" id="KW-1185">Reference proteome</keyword>
<dbReference type="Gene3D" id="1.10.10.10">
    <property type="entry name" value="Winged helix-like DNA-binding domain superfamily/Winged helix DNA-binding domain"/>
    <property type="match status" value="1"/>
</dbReference>
<evidence type="ECO:0000259" key="9">
    <source>
        <dbReference type="PROSITE" id="PS51755"/>
    </source>
</evidence>
<dbReference type="CDD" id="cd00383">
    <property type="entry name" value="trans_reg_C"/>
    <property type="match status" value="1"/>
</dbReference>
<dbReference type="SMART" id="SM00862">
    <property type="entry name" value="Trans_reg_C"/>
    <property type="match status" value="1"/>
</dbReference>
<feature type="DNA-binding region" description="OmpR/PhoB-type" evidence="7">
    <location>
        <begin position="124"/>
        <end position="222"/>
    </location>
</feature>
<comment type="caution">
    <text evidence="10">The sequence shown here is derived from an EMBL/GenBank/DDBJ whole genome shotgun (WGS) entry which is preliminary data.</text>
</comment>
<reference evidence="10 12" key="1">
    <citation type="submission" date="2014-06" db="EMBL/GenBank/DDBJ databases">
        <title>Functional and comparative genomic analyses of the Drosophila gut microbiota identify candidate symbiosis factors.</title>
        <authorList>
            <person name="Newell P.D."/>
            <person name="Chaston J.M."/>
            <person name="Douglas A.E."/>
        </authorList>
    </citation>
    <scope>NUCLEOTIDE SEQUENCE [LARGE SCALE GENOMIC DNA]</scope>
    <source>
        <strain evidence="10 12">DmCS_006</strain>
    </source>
</reference>
<dbReference type="InterPro" id="IPR001867">
    <property type="entry name" value="OmpR/PhoB-type_DNA-bd"/>
</dbReference>
<sequence length="252" mass="27694">MRILLAEDNNAATQTILPVLIHAGLHVDVTETGRGAIEMLRNYTYGLVIVELFLPDMDGYDFIASLRARKIQTPIVILSSIDKPHSKIKAFSIGADDYLTKPFDPEELVARVQAILRRSNGYCQPITEVGNLALDLNQHTVTVAGLPVHLTGKEFAILELLVLRKGVSLSKEALLNHLYGGHDEPDIKIIDVFVCKLRKKLQAAGAGNLISTIWGRGYVLNDPPPKKPAAHQINAARHYQESRAPQLQAAGE</sequence>
<evidence type="ECO:0000256" key="5">
    <source>
        <dbReference type="ARBA" id="ARBA00023163"/>
    </source>
</evidence>
<dbReference type="AlphaFoldDB" id="A0A094YJ34"/>
<dbReference type="Proteomes" id="UP000029448">
    <property type="component" value="Unassembled WGS sequence"/>
</dbReference>
<dbReference type="PANTHER" id="PTHR48111:SF22">
    <property type="entry name" value="REGULATOR OF RPOS"/>
    <property type="match status" value="1"/>
</dbReference>
<dbReference type="EMBL" id="JOKM01000123">
    <property type="protein sequence ID" value="KGB20644.1"/>
    <property type="molecule type" value="Genomic_DNA"/>
</dbReference>
<keyword evidence="5" id="KW-0804">Transcription</keyword>
<dbReference type="Pfam" id="PF00486">
    <property type="entry name" value="Trans_reg_C"/>
    <property type="match status" value="1"/>
</dbReference>
<dbReference type="SUPFAM" id="SSF52172">
    <property type="entry name" value="CheY-like"/>
    <property type="match status" value="1"/>
</dbReference>
<keyword evidence="2" id="KW-0902">Two-component regulatory system</keyword>
<evidence type="ECO:0000256" key="4">
    <source>
        <dbReference type="ARBA" id="ARBA00023125"/>
    </source>
</evidence>